<evidence type="ECO:0000313" key="3">
    <source>
        <dbReference type="EMBL" id="WGK88335.1"/>
    </source>
</evidence>
<feature type="signal peptide" evidence="2">
    <location>
        <begin position="1"/>
        <end position="26"/>
    </location>
</feature>
<evidence type="ECO:0000256" key="1">
    <source>
        <dbReference type="SAM" id="MobiDB-lite"/>
    </source>
</evidence>
<organism evidence="3 4">
    <name type="scientific">Pseudomonas migulae</name>
    <dbReference type="NCBI Taxonomy" id="78543"/>
    <lineage>
        <taxon>Bacteria</taxon>
        <taxon>Pseudomonadati</taxon>
        <taxon>Pseudomonadota</taxon>
        <taxon>Gammaproteobacteria</taxon>
        <taxon>Pseudomonadales</taxon>
        <taxon>Pseudomonadaceae</taxon>
        <taxon>Pseudomonas</taxon>
    </lineage>
</organism>
<proteinExistence type="predicted"/>
<feature type="chain" id="PRO_5046880984" description="Lipoprotein" evidence="2">
    <location>
        <begin position="27"/>
        <end position="313"/>
    </location>
</feature>
<name>A0ABY8MLV4_9PSED</name>
<keyword evidence="4" id="KW-1185">Reference proteome</keyword>
<evidence type="ECO:0008006" key="5">
    <source>
        <dbReference type="Google" id="ProtNLM"/>
    </source>
</evidence>
<evidence type="ECO:0000313" key="4">
    <source>
        <dbReference type="Proteomes" id="UP001243713"/>
    </source>
</evidence>
<dbReference type="RefSeq" id="WP_280161506.1">
    <property type="nucleotide sequence ID" value="NZ_CP093428.1"/>
</dbReference>
<protein>
    <recommendedName>
        <fullName evidence="5">Lipoprotein</fullName>
    </recommendedName>
</protein>
<keyword evidence="2" id="KW-0732">Signal</keyword>
<feature type="region of interest" description="Disordered" evidence="1">
    <location>
        <begin position="31"/>
        <end position="52"/>
    </location>
</feature>
<sequence>MTTPHSLTLRSLVVAMAVSLSLAALSACTDENKPDSKAAADTVVKNTGKQTPQDQVAINEAVKKQLEEENRPLAVTFKNPGIGDASDYVNARDPMVPFWLYNAKRSWDESADDIAESVQDPIKTRNDNPEFYRLAHERISTQDTFKKRELTEKLKALTLAETDAFRNKNLIQFTSDQWVKLPLGSYDFVKKGFAIDSCLVSDKLEYSEEEQRNSTLLAKAEKIRCYLNPGAVNYYLGFTGGSSIFFEVTDESLAKKIESLRDSIEISIYGYVKEIQREKSGGNLGEQRYVLIAPQRVDVIDAETHTTLLTKSL</sequence>
<dbReference type="Proteomes" id="UP001243713">
    <property type="component" value="Chromosome"/>
</dbReference>
<gene>
    <name evidence="3" type="ORF">MOQ58_17535</name>
</gene>
<reference evidence="3 4" key="1">
    <citation type="submission" date="2022-03" db="EMBL/GenBank/DDBJ databases">
        <title>Plant growth promoting endophytes with ACC deaminase activity.</title>
        <authorList>
            <person name="Charles T."/>
            <person name="Van Dyk A."/>
            <person name="Cheng J."/>
            <person name="Heil J."/>
        </authorList>
    </citation>
    <scope>NUCLEOTIDE SEQUENCE [LARGE SCALE GENOMIC DNA]</scope>
    <source>
        <strain evidence="3 4">8R6</strain>
    </source>
</reference>
<dbReference type="EMBL" id="CP093428">
    <property type="protein sequence ID" value="WGK88335.1"/>
    <property type="molecule type" value="Genomic_DNA"/>
</dbReference>
<accession>A0ABY8MLV4</accession>
<evidence type="ECO:0000256" key="2">
    <source>
        <dbReference type="SAM" id="SignalP"/>
    </source>
</evidence>